<dbReference type="HOGENOM" id="CLU_037597_3_0_1"/>
<dbReference type="Proteomes" id="UP000006038">
    <property type="component" value="Chromosome 3"/>
</dbReference>
<dbReference type="PANTHER" id="PTHR45224:SF16">
    <property type="entry name" value="OS01G0527900 PROTEIN"/>
    <property type="match status" value="1"/>
</dbReference>
<evidence type="ECO:0008006" key="3">
    <source>
        <dbReference type="Google" id="ProtNLM"/>
    </source>
</evidence>
<dbReference type="eggNOG" id="ENOG502R4R6">
    <property type="taxonomic scope" value="Eukaryota"/>
</dbReference>
<dbReference type="AlphaFoldDB" id="J3LJM9"/>
<evidence type="ECO:0000313" key="1">
    <source>
        <dbReference type="EnsemblPlants" id="OB03G12550.1"/>
    </source>
</evidence>
<dbReference type="EnsemblPlants" id="OB03G12550.1">
    <property type="protein sequence ID" value="OB03G12550.1"/>
    <property type="gene ID" value="OB03G12550"/>
</dbReference>
<name>J3LJM9_ORYBR</name>
<organism evidence="1">
    <name type="scientific">Oryza brachyantha</name>
    <name type="common">malo sina</name>
    <dbReference type="NCBI Taxonomy" id="4533"/>
    <lineage>
        <taxon>Eukaryota</taxon>
        <taxon>Viridiplantae</taxon>
        <taxon>Streptophyta</taxon>
        <taxon>Embryophyta</taxon>
        <taxon>Tracheophyta</taxon>
        <taxon>Spermatophyta</taxon>
        <taxon>Magnoliopsida</taxon>
        <taxon>Liliopsida</taxon>
        <taxon>Poales</taxon>
        <taxon>Poaceae</taxon>
        <taxon>BOP clade</taxon>
        <taxon>Oryzoideae</taxon>
        <taxon>Oryzeae</taxon>
        <taxon>Oryzinae</taxon>
        <taxon>Oryza</taxon>
    </lineage>
</organism>
<accession>J3LJM9</accession>
<evidence type="ECO:0000313" key="2">
    <source>
        <dbReference type="Proteomes" id="UP000006038"/>
    </source>
</evidence>
<dbReference type="PANTHER" id="PTHR45224">
    <property type="entry name" value="OS01G0527900 PROTEIN-RELATED"/>
    <property type="match status" value="1"/>
</dbReference>
<proteinExistence type="predicted"/>
<dbReference type="OMA" id="PWAKEMH"/>
<dbReference type="Gramene" id="OB03G12550.1">
    <property type="protein sequence ID" value="OB03G12550.1"/>
    <property type="gene ID" value="OB03G12550"/>
</dbReference>
<protein>
    <recommendedName>
        <fullName evidence="3">No apical meristem-associated C-terminal domain-containing protein</fullName>
    </recommendedName>
</protein>
<keyword evidence="2" id="KW-1185">Reference proteome</keyword>
<reference evidence="1" key="2">
    <citation type="submission" date="2013-04" db="UniProtKB">
        <authorList>
            <consortium name="EnsemblPlants"/>
        </authorList>
    </citation>
    <scope>IDENTIFICATION</scope>
</reference>
<sequence>MDQALELYRSLKGQPFTYQHCWKAVADSLKWNAYVSCSGEGPRKRTPDLNMNAEPMVRPIGVKRAKKGKVSGEVPLEVRDQLKTLVDACESQKEGIEDMKEFQTKMAEHRVEAAAWNFKAVHEKEAKVLEHKNFLLGKFTELLQIDTSKMEAWAKDAHPRAVNNLSAQIWGGVGSADAV</sequence>
<reference evidence="1" key="1">
    <citation type="journal article" date="2013" name="Nat. Commun.">
        <title>Whole-genome sequencing of Oryza brachyantha reveals mechanisms underlying Oryza genome evolution.</title>
        <authorList>
            <person name="Chen J."/>
            <person name="Huang Q."/>
            <person name="Gao D."/>
            <person name="Wang J."/>
            <person name="Lang Y."/>
            <person name="Liu T."/>
            <person name="Li B."/>
            <person name="Bai Z."/>
            <person name="Luis Goicoechea J."/>
            <person name="Liang C."/>
            <person name="Chen C."/>
            <person name="Zhang W."/>
            <person name="Sun S."/>
            <person name="Liao Y."/>
            <person name="Zhang X."/>
            <person name="Yang L."/>
            <person name="Song C."/>
            <person name="Wang M."/>
            <person name="Shi J."/>
            <person name="Liu G."/>
            <person name="Liu J."/>
            <person name="Zhou H."/>
            <person name="Zhou W."/>
            <person name="Yu Q."/>
            <person name="An N."/>
            <person name="Chen Y."/>
            <person name="Cai Q."/>
            <person name="Wang B."/>
            <person name="Liu B."/>
            <person name="Min J."/>
            <person name="Huang Y."/>
            <person name="Wu H."/>
            <person name="Li Z."/>
            <person name="Zhang Y."/>
            <person name="Yin Y."/>
            <person name="Song W."/>
            <person name="Jiang J."/>
            <person name="Jackson S.A."/>
            <person name="Wing R.A."/>
            <person name="Wang J."/>
            <person name="Chen M."/>
        </authorList>
    </citation>
    <scope>NUCLEOTIDE SEQUENCE [LARGE SCALE GENOMIC DNA]</scope>
    <source>
        <strain evidence="1">cv. IRGC 101232</strain>
    </source>
</reference>